<dbReference type="PANTHER" id="PTHR11439">
    <property type="entry name" value="GAG-POL-RELATED RETROTRANSPOSON"/>
    <property type="match status" value="1"/>
</dbReference>
<proteinExistence type="predicted"/>
<dbReference type="SUPFAM" id="SSF56672">
    <property type="entry name" value="DNA/RNA polymerases"/>
    <property type="match status" value="1"/>
</dbReference>
<sequence length="215" mass="24004">MVKANPMCTPMASRSCPISSDGSLLEDPKEYQSIVGSLQYLHLTRPDVAFAISKLSQFTSAPTTTHWAMVKRVLCYLASTSANGMFLRKGKSQNLHAFSDSDWAGNREDRSSTTAYIVFLGSNPISWSSKKQRVVSRSSTEAEYRAIASASAEICWVRNLLQELSVVLKEPPVIYCDNLGATYVCPKPVFHSRMKHIEIDHHFVRNLCQQGLLKN</sequence>
<protein>
    <submittedName>
        <fullName evidence="1">Uncharacterized protein</fullName>
    </submittedName>
</protein>
<dbReference type="CDD" id="cd09272">
    <property type="entry name" value="RNase_HI_RT_Ty1"/>
    <property type="match status" value="1"/>
</dbReference>
<organism evidence="1 2">
    <name type="scientific">Solanum verrucosum</name>
    <dbReference type="NCBI Taxonomy" id="315347"/>
    <lineage>
        <taxon>Eukaryota</taxon>
        <taxon>Viridiplantae</taxon>
        <taxon>Streptophyta</taxon>
        <taxon>Embryophyta</taxon>
        <taxon>Tracheophyta</taxon>
        <taxon>Spermatophyta</taxon>
        <taxon>Magnoliopsida</taxon>
        <taxon>eudicotyledons</taxon>
        <taxon>Gunneridae</taxon>
        <taxon>Pentapetalae</taxon>
        <taxon>asterids</taxon>
        <taxon>lamiids</taxon>
        <taxon>Solanales</taxon>
        <taxon>Solanaceae</taxon>
        <taxon>Solanoideae</taxon>
        <taxon>Solaneae</taxon>
        <taxon>Solanum</taxon>
    </lineage>
</organism>
<evidence type="ECO:0000313" key="1">
    <source>
        <dbReference type="EMBL" id="WMV51140.1"/>
    </source>
</evidence>
<dbReference type="PANTHER" id="PTHR11439:SF500">
    <property type="entry name" value="RNA-DIRECTED DNA POLYMERASE"/>
    <property type="match status" value="1"/>
</dbReference>
<name>A0AAF0ZVQ9_SOLVR</name>
<evidence type="ECO:0000313" key="2">
    <source>
        <dbReference type="Proteomes" id="UP001234989"/>
    </source>
</evidence>
<accession>A0AAF0ZVQ9</accession>
<reference evidence="1" key="1">
    <citation type="submission" date="2023-08" db="EMBL/GenBank/DDBJ databases">
        <title>A de novo genome assembly of Solanum verrucosum Schlechtendal, a Mexican diploid species geographically isolated from the other diploid A-genome species in potato relatives.</title>
        <authorList>
            <person name="Hosaka K."/>
        </authorList>
    </citation>
    <scope>NUCLEOTIDE SEQUENCE</scope>
    <source>
        <tissue evidence="1">Young leaves</tissue>
    </source>
</reference>
<dbReference type="InterPro" id="IPR043502">
    <property type="entry name" value="DNA/RNA_pol_sf"/>
</dbReference>
<dbReference type="EMBL" id="CP133621">
    <property type="protein sequence ID" value="WMV51140.1"/>
    <property type="molecule type" value="Genomic_DNA"/>
</dbReference>
<dbReference type="Proteomes" id="UP001234989">
    <property type="component" value="Chromosome 10"/>
</dbReference>
<dbReference type="AlphaFoldDB" id="A0AAF0ZVQ9"/>
<keyword evidence="2" id="KW-1185">Reference proteome</keyword>
<gene>
    <name evidence="1" type="ORF">MTR67_044525</name>
</gene>